<gene>
    <name evidence="5" type="primary">20341312</name>
    <name evidence="4" type="ORF">GGTG_00854</name>
</gene>
<feature type="compositionally biased region" description="Acidic residues" evidence="3">
    <location>
        <begin position="169"/>
        <end position="195"/>
    </location>
</feature>
<comment type="similarity">
    <text evidence="1">Belongs to the TSR2 family.</text>
</comment>
<dbReference type="InterPro" id="IPR019398">
    <property type="entry name" value="Pre-rRNA_process_TSR2"/>
</dbReference>
<dbReference type="FunCoup" id="J3NHW8">
    <property type="interactions" value="152"/>
</dbReference>
<organism evidence="4">
    <name type="scientific">Gaeumannomyces tritici (strain R3-111a-1)</name>
    <name type="common">Wheat and barley take-all root rot fungus</name>
    <name type="synonym">Gaeumannomyces graminis var. tritici</name>
    <dbReference type="NCBI Taxonomy" id="644352"/>
    <lineage>
        <taxon>Eukaryota</taxon>
        <taxon>Fungi</taxon>
        <taxon>Dikarya</taxon>
        <taxon>Ascomycota</taxon>
        <taxon>Pezizomycotina</taxon>
        <taxon>Sordariomycetes</taxon>
        <taxon>Sordariomycetidae</taxon>
        <taxon>Magnaporthales</taxon>
        <taxon>Magnaporthaceae</taxon>
        <taxon>Gaeumannomyces</taxon>
    </lineage>
</organism>
<evidence type="ECO:0008006" key="7">
    <source>
        <dbReference type="Google" id="ProtNLM"/>
    </source>
</evidence>
<dbReference type="PANTHER" id="PTHR21250">
    <property type="entry name" value="PRE-RRNA-PROCESSING PROTEIN TSR2 HOMOLOG"/>
    <property type="match status" value="1"/>
</dbReference>
<proteinExistence type="inferred from homology"/>
<keyword evidence="2" id="KW-0698">rRNA processing</keyword>
<dbReference type="Pfam" id="PF10273">
    <property type="entry name" value="WGG"/>
    <property type="match status" value="1"/>
</dbReference>
<dbReference type="VEuPathDB" id="FungiDB:GGTG_00854"/>
<evidence type="ECO:0000256" key="3">
    <source>
        <dbReference type="SAM" id="MobiDB-lite"/>
    </source>
</evidence>
<dbReference type="EnsemblFungi" id="EJT80861">
    <property type="protein sequence ID" value="EJT80861"/>
    <property type="gene ID" value="GGTG_00854"/>
</dbReference>
<evidence type="ECO:0000256" key="2">
    <source>
        <dbReference type="ARBA" id="ARBA00022552"/>
    </source>
</evidence>
<reference evidence="4" key="3">
    <citation type="submission" date="2010-09" db="EMBL/GenBank/DDBJ databases">
        <title>Annotation of Gaeumannomyces graminis var. tritici R3-111a-1.</title>
        <authorList>
            <consortium name="The Broad Institute Genome Sequencing Platform"/>
            <person name="Ma L.-J."/>
            <person name="Dead R."/>
            <person name="Young S.K."/>
            <person name="Zeng Q."/>
            <person name="Gargeya S."/>
            <person name="Fitzgerald M."/>
            <person name="Haas B."/>
            <person name="Abouelleil A."/>
            <person name="Alvarado L."/>
            <person name="Arachchi H.M."/>
            <person name="Berlin A."/>
            <person name="Brown A."/>
            <person name="Chapman S.B."/>
            <person name="Chen Z."/>
            <person name="Dunbar C."/>
            <person name="Freedman E."/>
            <person name="Gearin G."/>
            <person name="Gellesch M."/>
            <person name="Goldberg J."/>
            <person name="Griggs A."/>
            <person name="Gujja S."/>
            <person name="Heiman D."/>
            <person name="Howarth C."/>
            <person name="Larson L."/>
            <person name="Lui A."/>
            <person name="MacDonald P.J.P."/>
            <person name="Mehta T."/>
            <person name="Montmayeur A."/>
            <person name="Murphy C."/>
            <person name="Neiman D."/>
            <person name="Pearson M."/>
            <person name="Priest M."/>
            <person name="Roberts A."/>
            <person name="Saif S."/>
            <person name="Shea T."/>
            <person name="Shenoy N."/>
            <person name="Sisk P."/>
            <person name="Stolte C."/>
            <person name="Sykes S."/>
            <person name="Yandava C."/>
            <person name="Wortman J."/>
            <person name="Nusbaum C."/>
            <person name="Birren B."/>
        </authorList>
    </citation>
    <scope>NUCLEOTIDE SEQUENCE</scope>
    <source>
        <strain evidence="4">R3-111a-1</strain>
    </source>
</reference>
<dbReference type="RefSeq" id="XP_009216870.1">
    <property type="nucleotide sequence ID" value="XM_009218606.1"/>
</dbReference>
<dbReference type="STRING" id="644352.J3NHW8"/>
<reference evidence="4" key="2">
    <citation type="submission" date="2010-07" db="EMBL/GenBank/DDBJ databases">
        <authorList>
            <consortium name="The Broad Institute Genome Sequencing Platform"/>
            <consortium name="Broad Institute Genome Sequencing Center for Infectious Disease"/>
            <person name="Ma L.-J."/>
            <person name="Dead R."/>
            <person name="Young S."/>
            <person name="Zeng Q."/>
            <person name="Koehrsen M."/>
            <person name="Alvarado L."/>
            <person name="Berlin A."/>
            <person name="Chapman S.B."/>
            <person name="Chen Z."/>
            <person name="Freedman E."/>
            <person name="Gellesch M."/>
            <person name="Goldberg J."/>
            <person name="Griggs A."/>
            <person name="Gujja S."/>
            <person name="Heilman E.R."/>
            <person name="Heiman D."/>
            <person name="Hepburn T."/>
            <person name="Howarth C."/>
            <person name="Jen D."/>
            <person name="Larson L."/>
            <person name="Mehta T."/>
            <person name="Neiman D."/>
            <person name="Pearson M."/>
            <person name="Roberts A."/>
            <person name="Saif S."/>
            <person name="Shea T."/>
            <person name="Shenoy N."/>
            <person name="Sisk P."/>
            <person name="Stolte C."/>
            <person name="Sykes S."/>
            <person name="Walk T."/>
            <person name="White J."/>
            <person name="Yandava C."/>
            <person name="Haas B."/>
            <person name="Nusbaum C."/>
            <person name="Birren B."/>
        </authorList>
    </citation>
    <scope>NUCLEOTIDE SEQUENCE</scope>
    <source>
        <strain evidence="4">R3-111a-1</strain>
    </source>
</reference>
<dbReference type="GO" id="GO:0006364">
    <property type="term" value="P:rRNA processing"/>
    <property type="evidence" value="ECO:0007669"/>
    <property type="project" value="UniProtKB-KW"/>
</dbReference>
<dbReference type="AlphaFoldDB" id="J3NHW8"/>
<evidence type="ECO:0000313" key="4">
    <source>
        <dbReference type="EMBL" id="EJT80861.1"/>
    </source>
</evidence>
<dbReference type="Proteomes" id="UP000006039">
    <property type="component" value="Unassembled WGS sequence"/>
</dbReference>
<feature type="region of interest" description="Disordered" evidence="3">
    <location>
        <begin position="158"/>
        <end position="223"/>
    </location>
</feature>
<name>J3NHW8_GAET3</name>
<protein>
    <recommendedName>
        <fullName evidence="7">Pre-rRNA-processing protein TSR2</fullName>
    </recommendedName>
</protein>
<accession>J3NHW8</accession>
<evidence type="ECO:0000313" key="6">
    <source>
        <dbReference type="Proteomes" id="UP000006039"/>
    </source>
</evidence>
<reference evidence="5" key="5">
    <citation type="submission" date="2018-04" db="UniProtKB">
        <authorList>
            <consortium name="EnsemblFungi"/>
        </authorList>
    </citation>
    <scope>IDENTIFICATION</scope>
    <source>
        <strain evidence="5">R3-111a-1</strain>
    </source>
</reference>
<dbReference type="GeneID" id="20341312"/>
<evidence type="ECO:0000256" key="1">
    <source>
        <dbReference type="ARBA" id="ARBA00006524"/>
    </source>
</evidence>
<sequence length="223" mass="24241">MASSSSAQPPSPEACQNAFERGVAMSLHLWDDMSFAVQNNMGGGDSADKRDWAAGAVAELFPAIPDVVKFHEATKSSPAAAAAAAAKARSPFPAPEDLVQDVEERLLDIMLEEFETAVQDDTAFDVAERIVGLWAQCCRGRLADVDALTERWQARKGKSVSAMFKQGEDQDQDTDWDDTDDDGEDGGDDDDDDEAPALVAEKREKTLPEVDEDGFTKVTRKKK</sequence>
<keyword evidence="6" id="KW-1185">Reference proteome</keyword>
<dbReference type="HOGENOM" id="CLU_074896_0_0_1"/>
<dbReference type="EMBL" id="GL385395">
    <property type="protein sequence ID" value="EJT80861.1"/>
    <property type="molecule type" value="Genomic_DNA"/>
</dbReference>
<reference evidence="5" key="4">
    <citation type="journal article" date="2015" name="G3 (Bethesda)">
        <title>Genome sequences of three phytopathogenic species of the Magnaporthaceae family of fungi.</title>
        <authorList>
            <person name="Okagaki L.H."/>
            <person name="Nunes C.C."/>
            <person name="Sailsbery J."/>
            <person name="Clay B."/>
            <person name="Brown D."/>
            <person name="John T."/>
            <person name="Oh Y."/>
            <person name="Young N."/>
            <person name="Fitzgerald M."/>
            <person name="Haas B.J."/>
            <person name="Zeng Q."/>
            <person name="Young S."/>
            <person name="Adiconis X."/>
            <person name="Fan L."/>
            <person name="Levin J.Z."/>
            <person name="Mitchell T.K."/>
            <person name="Okubara P.A."/>
            <person name="Farman M.L."/>
            <person name="Kohn L.M."/>
            <person name="Birren B."/>
            <person name="Ma L.-J."/>
            <person name="Dean R.A."/>
        </authorList>
    </citation>
    <scope>NUCLEOTIDE SEQUENCE</scope>
    <source>
        <strain evidence="5">R3-111a-1</strain>
    </source>
</reference>
<evidence type="ECO:0000313" key="5">
    <source>
        <dbReference type="EnsemblFungi" id="EJT80861"/>
    </source>
</evidence>
<reference evidence="6" key="1">
    <citation type="submission" date="2010-07" db="EMBL/GenBank/DDBJ databases">
        <title>The genome sequence of Gaeumannomyces graminis var. tritici strain R3-111a-1.</title>
        <authorList>
            <consortium name="The Broad Institute Genome Sequencing Platform"/>
            <person name="Ma L.-J."/>
            <person name="Dead R."/>
            <person name="Young S."/>
            <person name="Zeng Q."/>
            <person name="Koehrsen M."/>
            <person name="Alvarado L."/>
            <person name="Berlin A."/>
            <person name="Chapman S.B."/>
            <person name="Chen Z."/>
            <person name="Freedman E."/>
            <person name="Gellesch M."/>
            <person name="Goldberg J."/>
            <person name="Griggs A."/>
            <person name="Gujja S."/>
            <person name="Heilman E.R."/>
            <person name="Heiman D."/>
            <person name="Hepburn T."/>
            <person name="Howarth C."/>
            <person name="Jen D."/>
            <person name="Larson L."/>
            <person name="Mehta T."/>
            <person name="Neiman D."/>
            <person name="Pearson M."/>
            <person name="Roberts A."/>
            <person name="Saif S."/>
            <person name="Shea T."/>
            <person name="Shenoy N."/>
            <person name="Sisk P."/>
            <person name="Stolte C."/>
            <person name="Sykes S."/>
            <person name="Walk T."/>
            <person name="White J."/>
            <person name="Yandava C."/>
            <person name="Haas B."/>
            <person name="Nusbaum C."/>
            <person name="Birren B."/>
        </authorList>
    </citation>
    <scope>NUCLEOTIDE SEQUENCE [LARGE SCALE GENOMIC DNA]</scope>
    <source>
        <strain evidence="6">R3-111a-1</strain>
    </source>
</reference>
<dbReference type="OrthoDB" id="73788at2759"/>
<dbReference type="eggNOG" id="KOG4032">
    <property type="taxonomic scope" value="Eukaryota"/>
</dbReference>